<reference evidence="6" key="1">
    <citation type="submission" date="2016-10" db="EMBL/GenBank/DDBJ databases">
        <authorList>
            <person name="Varghese N."/>
        </authorList>
    </citation>
    <scope>NUCLEOTIDE SEQUENCE [LARGE SCALE GENOMIC DNA]</scope>
    <source>
        <strain evidence="6">DSM 45096 / BCRC 16803 / CGMCC 4.1857 / CIP 109030 / JCM 12277 / KCTC 19219 / NBRC 100920 / 33214</strain>
    </source>
</reference>
<gene>
    <name evidence="5" type="ORF">SAMN05414137_114230</name>
</gene>
<dbReference type="GO" id="GO:0003677">
    <property type="term" value="F:DNA binding"/>
    <property type="evidence" value="ECO:0007669"/>
    <property type="project" value="UniProtKB-UniRule"/>
</dbReference>
<feature type="domain" description="OmpR/PhoB-type" evidence="4">
    <location>
        <begin position="1"/>
        <end position="45"/>
    </location>
</feature>
<evidence type="ECO:0000313" key="6">
    <source>
        <dbReference type="Proteomes" id="UP000183015"/>
    </source>
</evidence>
<dbReference type="GO" id="GO:0006355">
    <property type="term" value="P:regulation of DNA-templated transcription"/>
    <property type="evidence" value="ECO:0007669"/>
    <property type="project" value="InterPro"/>
</dbReference>
<protein>
    <submittedName>
        <fullName evidence="5">Two-component system, OmpR family, KDP operon response regulator KdpE</fullName>
    </submittedName>
</protein>
<organism evidence="5 6">
    <name type="scientific">Streptacidiphilus jiangxiensis</name>
    <dbReference type="NCBI Taxonomy" id="235985"/>
    <lineage>
        <taxon>Bacteria</taxon>
        <taxon>Bacillati</taxon>
        <taxon>Actinomycetota</taxon>
        <taxon>Actinomycetes</taxon>
        <taxon>Kitasatosporales</taxon>
        <taxon>Streptomycetaceae</taxon>
        <taxon>Streptacidiphilus</taxon>
    </lineage>
</organism>
<evidence type="ECO:0000256" key="1">
    <source>
        <dbReference type="ARBA" id="ARBA00023125"/>
    </source>
</evidence>
<keyword evidence="6" id="KW-1185">Reference proteome</keyword>
<dbReference type="PROSITE" id="PS51755">
    <property type="entry name" value="OMPR_PHOB"/>
    <property type="match status" value="1"/>
</dbReference>
<accession>A0A1H7TVT1</accession>
<dbReference type="STRING" id="235985.SAMN05414137_114230"/>
<dbReference type="AlphaFoldDB" id="A0A1H7TVT1"/>
<dbReference type="RefSeq" id="WP_161791324.1">
    <property type="nucleotide sequence ID" value="NZ_BBPN01000035.1"/>
</dbReference>
<dbReference type="Proteomes" id="UP000183015">
    <property type="component" value="Unassembled WGS sequence"/>
</dbReference>
<evidence type="ECO:0000259" key="4">
    <source>
        <dbReference type="PROSITE" id="PS51755"/>
    </source>
</evidence>
<dbReference type="EMBL" id="FOAZ01000014">
    <property type="protein sequence ID" value="SEL88753.1"/>
    <property type="molecule type" value="Genomic_DNA"/>
</dbReference>
<feature type="region of interest" description="Disordered" evidence="3">
    <location>
        <begin position="21"/>
        <end position="45"/>
    </location>
</feature>
<dbReference type="GO" id="GO:0000160">
    <property type="term" value="P:phosphorelay signal transduction system"/>
    <property type="evidence" value="ECO:0007669"/>
    <property type="project" value="InterPro"/>
</dbReference>
<dbReference type="InterPro" id="IPR001867">
    <property type="entry name" value="OmpR/PhoB-type_DNA-bd"/>
</dbReference>
<evidence type="ECO:0000313" key="5">
    <source>
        <dbReference type="EMBL" id="SEL88753.1"/>
    </source>
</evidence>
<evidence type="ECO:0000256" key="2">
    <source>
        <dbReference type="PROSITE-ProRule" id="PRU01091"/>
    </source>
</evidence>
<feature type="DNA-binding region" description="OmpR/PhoB-type" evidence="2">
    <location>
        <begin position="1"/>
        <end position="45"/>
    </location>
</feature>
<sequence>MPGHEQKTDYLRVYFAGPRRKLERDPAHPPRHLLTEPGMSYRYEL</sequence>
<evidence type="ECO:0000256" key="3">
    <source>
        <dbReference type="SAM" id="MobiDB-lite"/>
    </source>
</evidence>
<name>A0A1H7TVT1_STRJI</name>
<keyword evidence="1 2" id="KW-0238">DNA-binding</keyword>
<proteinExistence type="predicted"/>